<evidence type="ECO:0000256" key="5">
    <source>
        <dbReference type="ARBA" id="ARBA00023295"/>
    </source>
</evidence>
<comment type="similarity">
    <text evidence="2 6">Belongs to the glycosyl hydrolase 5 (cellulase A) family.</text>
</comment>
<feature type="domain" description="Glycoside hydrolase family 5" evidence="8">
    <location>
        <begin position="31"/>
        <end position="283"/>
    </location>
</feature>
<feature type="compositionally biased region" description="Polar residues" evidence="7">
    <location>
        <begin position="360"/>
        <end position="387"/>
    </location>
</feature>
<comment type="catalytic activity">
    <reaction evidence="1">
        <text>Endohydrolysis of (1-&gt;4)-beta-D-glucosidic linkages in cellulose, lichenin and cereal beta-D-glucans.</text>
        <dbReference type="EC" id="3.2.1.4"/>
    </reaction>
</comment>
<sequence length="421" mass="44179">MAGGDFGCDINGFCPLSTAALPLTELGHADGAGQMQHFAKDDGVSIFRLPTSWQFLINNDKVASGTLDPTNAGQYDLFMQACLSTGAYCMIDVHNFARFNGGVVGQGGPPDAMFVAIWVALAEKYANDSRVIFEITNEPHDLDLDLWVQTCQKVVTGIRNAGALTQMILLPGVNFDSASTIVTTGGADALLKITNPDGSIDGLHLDIHKYLDNRNSGLTGECATNNIGNFSMVADYLRQKNRKGLISETGASSSPACMIDFCAQNEYINANGDVFLGYVAWAAGQFGTTYILSLTPTLQPNGSYTDNQLFSQCVLGPYQNNGKPVLPSPTSSISTSSIRSSTSSIASSTTSSMTTVTQTRPTHSATYAAGTNSNKSGLKGGSNASSLTPVATPTPTNAASSQSIFVVKNIIVAVIAGAALF</sequence>
<proteinExistence type="inferred from homology"/>
<evidence type="ECO:0000256" key="2">
    <source>
        <dbReference type="ARBA" id="ARBA00005641"/>
    </source>
</evidence>
<keyword evidence="10" id="KW-1185">Reference proteome</keyword>
<evidence type="ECO:0000313" key="9">
    <source>
        <dbReference type="EMBL" id="CAK7269222.1"/>
    </source>
</evidence>
<organism evidence="9 10">
    <name type="scientific">Sporothrix epigloea</name>
    <dbReference type="NCBI Taxonomy" id="1892477"/>
    <lineage>
        <taxon>Eukaryota</taxon>
        <taxon>Fungi</taxon>
        <taxon>Dikarya</taxon>
        <taxon>Ascomycota</taxon>
        <taxon>Pezizomycotina</taxon>
        <taxon>Sordariomycetes</taxon>
        <taxon>Sordariomycetidae</taxon>
        <taxon>Ophiostomatales</taxon>
        <taxon>Ophiostomataceae</taxon>
        <taxon>Sporothrix</taxon>
    </lineage>
</organism>
<dbReference type="PROSITE" id="PS00659">
    <property type="entry name" value="GLYCOSYL_HYDROL_F5"/>
    <property type="match status" value="1"/>
</dbReference>
<dbReference type="InterPro" id="IPR001547">
    <property type="entry name" value="Glyco_hydro_5"/>
</dbReference>
<reference evidence="9 10" key="1">
    <citation type="submission" date="2024-01" db="EMBL/GenBank/DDBJ databases">
        <authorList>
            <person name="Allen C."/>
            <person name="Tagirdzhanova G."/>
        </authorList>
    </citation>
    <scope>NUCLEOTIDE SEQUENCE [LARGE SCALE GENOMIC DNA]</scope>
    <source>
        <strain evidence="9 10">CBS 573.63</strain>
    </source>
</reference>
<keyword evidence="5 6" id="KW-0326">Glycosidase</keyword>
<name>A0ABP0DQE3_9PEZI</name>
<feature type="compositionally biased region" description="Low complexity" evidence="7">
    <location>
        <begin position="388"/>
        <end position="398"/>
    </location>
</feature>
<keyword evidence="4 6" id="KW-0378">Hydrolase</keyword>
<accession>A0ABP0DQE3</accession>
<dbReference type="SUPFAM" id="SSF51445">
    <property type="entry name" value="(Trans)glycosidases"/>
    <property type="match status" value="1"/>
</dbReference>
<evidence type="ECO:0000256" key="7">
    <source>
        <dbReference type="SAM" id="MobiDB-lite"/>
    </source>
</evidence>
<evidence type="ECO:0000256" key="3">
    <source>
        <dbReference type="ARBA" id="ARBA00012601"/>
    </source>
</evidence>
<evidence type="ECO:0000259" key="8">
    <source>
        <dbReference type="Pfam" id="PF00150"/>
    </source>
</evidence>
<gene>
    <name evidence="9" type="ORF">SEPCBS57363_003492</name>
</gene>
<feature type="compositionally biased region" description="Low complexity" evidence="7">
    <location>
        <begin position="344"/>
        <end position="359"/>
    </location>
</feature>
<dbReference type="Proteomes" id="UP001642501">
    <property type="component" value="Unassembled WGS sequence"/>
</dbReference>
<dbReference type="EC" id="3.2.1.4" evidence="3"/>
<evidence type="ECO:0000256" key="6">
    <source>
        <dbReference type="RuleBase" id="RU361153"/>
    </source>
</evidence>
<evidence type="ECO:0000256" key="1">
    <source>
        <dbReference type="ARBA" id="ARBA00000966"/>
    </source>
</evidence>
<protein>
    <recommendedName>
        <fullName evidence="3">cellulase</fullName>
        <ecNumber evidence="3">3.2.1.4</ecNumber>
    </recommendedName>
</protein>
<dbReference type="InterPro" id="IPR017853">
    <property type="entry name" value="GH"/>
</dbReference>
<dbReference type="PANTHER" id="PTHR34142">
    <property type="entry name" value="ENDO-BETA-1,4-GLUCANASE A"/>
    <property type="match status" value="1"/>
</dbReference>
<dbReference type="InterPro" id="IPR018087">
    <property type="entry name" value="Glyco_hydro_5_CS"/>
</dbReference>
<comment type="caution">
    <text evidence="9">The sequence shown here is derived from an EMBL/GenBank/DDBJ whole genome shotgun (WGS) entry which is preliminary data.</text>
</comment>
<feature type="region of interest" description="Disordered" evidence="7">
    <location>
        <begin position="344"/>
        <end position="398"/>
    </location>
</feature>
<evidence type="ECO:0000256" key="4">
    <source>
        <dbReference type="ARBA" id="ARBA00022801"/>
    </source>
</evidence>
<dbReference type="PANTHER" id="PTHR34142:SF5">
    <property type="entry name" value="CBM1 DOMAIN-CONTAINING PROTEIN"/>
    <property type="match status" value="1"/>
</dbReference>
<dbReference type="Gene3D" id="3.20.20.80">
    <property type="entry name" value="Glycosidases"/>
    <property type="match status" value="1"/>
</dbReference>
<dbReference type="EMBL" id="CAWUOM010000056">
    <property type="protein sequence ID" value="CAK7269222.1"/>
    <property type="molecule type" value="Genomic_DNA"/>
</dbReference>
<dbReference type="Pfam" id="PF00150">
    <property type="entry name" value="Cellulase"/>
    <property type="match status" value="1"/>
</dbReference>
<evidence type="ECO:0000313" key="10">
    <source>
        <dbReference type="Proteomes" id="UP001642501"/>
    </source>
</evidence>